<dbReference type="InterPro" id="IPR003593">
    <property type="entry name" value="AAA+_ATPase"/>
</dbReference>
<dbReference type="InterPro" id="IPR051314">
    <property type="entry name" value="AAA_ATPase_RarA/MGS1/WRNIP1"/>
</dbReference>
<dbReference type="AlphaFoldDB" id="A0A1M6VW95"/>
<feature type="domain" description="AAA+ ATPase" evidence="7">
    <location>
        <begin position="52"/>
        <end position="170"/>
    </location>
</feature>
<evidence type="ECO:0000256" key="6">
    <source>
        <dbReference type="ARBA" id="ARBA00022840"/>
    </source>
</evidence>
<dbReference type="EMBL" id="FRAU01000007">
    <property type="protein sequence ID" value="SHK85606.1"/>
    <property type="molecule type" value="Genomic_DNA"/>
</dbReference>
<name>A0A1M6VW95_9BACT</name>
<dbReference type="PANTHER" id="PTHR13779">
    <property type="entry name" value="WERNER HELICASE-INTERACTING PROTEIN 1 FAMILY MEMBER"/>
    <property type="match status" value="1"/>
</dbReference>
<dbReference type="GO" id="GO:0006261">
    <property type="term" value="P:DNA-templated DNA replication"/>
    <property type="evidence" value="ECO:0007669"/>
    <property type="project" value="TreeGrafter"/>
</dbReference>
<dbReference type="GO" id="GO:0000731">
    <property type="term" value="P:DNA synthesis involved in DNA repair"/>
    <property type="evidence" value="ECO:0007669"/>
    <property type="project" value="TreeGrafter"/>
</dbReference>
<dbReference type="SMART" id="SM00382">
    <property type="entry name" value="AAA"/>
    <property type="match status" value="1"/>
</dbReference>
<dbReference type="STRING" id="633813.SAMN04488087_2135"/>
<dbReference type="OrthoDB" id="9778364at2"/>
<keyword evidence="4" id="KW-0235">DNA replication</keyword>
<dbReference type="CDD" id="cd18139">
    <property type="entry name" value="HLD_clamp_RarA"/>
    <property type="match status" value="1"/>
</dbReference>
<evidence type="ECO:0000256" key="1">
    <source>
        <dbReference type="ARBA" id="ARBA00002393"/>
    </source>
</evidence>
<keyword evidence="9" id="KW-1185">Reference proteome</keyword>
<dbReference type="PANTHER" id="PTHR13779:SF7">
    <property type="entry name" value="ATPASE WRNIP1"/>
    <property type="match status" value="1"/>
</dbReference>
<keyword evidence="6" id="KW-0067">ATP-binding</keyword>
<evidence type="ECO:0000256" key="4">
    <source>
        <dbReference type="ARBA" id="ARBA00022705"/>
    </source>
</evidence>
<dbReference type="Gene3D" id="1.10.8.60">
    <property type="match status" value="1"/>
</dbReference>
<evidence type="ECO:0000256" key="5">
    <source>
        <dbReference type="ARBA" id="ARBA00022741"/>
    </source>
</evidence>
<comment type="similarity">
    <text evidence="2">Belongs to the AAA ATPase family. RarA/MGS1/WRNIP1 subfamily.</text>
</comment>
<proteinExistence type="inferred from homology"/>
<dbReference type="NCBIfam" id="NF009883">
    <property type="entry name" value="PRK13341.1-4"/>
    <property type="match status" value="1"/>
</dbReference>
<evidence type="ECO:0000256" key="3">
    <source>
        <dbReference type="ARBA" id="ARBA00020776"/>
    </source>
</evidence>
<dbReference type="Proteomes" id="UP000185812">
    <property type="component" value="Unassembled WGS sequence"/>
</dbReference>
<dbReference type="FunFam" id="1.10.8.60:FF:000195">
    <property type="entry name" value="AAA-type ATPase family protein"/>
    <property type="match status" value="1"/>
</dbReference>
<dbReference type="GO" id="GO:0008047">
    <property type="term" value="F:enzyme activator activity"/>
    <property type="evidence" value="ECO:0007669"/>
    <property type="project" value="TreeGrafter"/>
</dbReference>
<organism evidence="8 9">
    <name type="scientific">Rhodothermus profundi</name>
    <dbReference type="NCBI Taxonomy" id="633813"/>
    <lineage>
        <taxon>Bacteria</taxon>
        <taxon>Pseudomonadati</taxon>
        <taxon>Rhodothermota</taxon>
        <taxon>Rhodothermia</taxon>
        <taxon>Rhodothermales</taxon>
        <taxon>Rhodothermaceae</taxon>
        <taxon>Rhodothermus</taxon>
    </lineage>
</organism>
<dbReference type="Pfam" id="PF12002">
    <property type="entry name" value="MgsA_C"/>
    <property type="match status" value="1"/>
</dbReference>
<dbReference type="NCBIfam" id="NF009881">
    <property type="entry name" value="PRK13341.1-2"/>
    <property type="match status" value="1"/>
</dbReference>
<evidence type="ECO:0000313" key="8">
    <source>
        <dbReference type="EMBL" id="SHK85606.1"/>
    </source>
</evidence>
<accession>A0A1M6VW95</accession>
<dbReference type="SUPFAM" id="SSF48019">
    <property type="entry name" value="post-AAA+ oligomerization domain-like"/>
    <property type="match status" value="1"/>
</dbReference>
<reference evidence="9" key="1">
    <citation type="submission" date="2016-11" db="EMBL/GenBank/DDBJ databases">
        <authorList>
            <person name="Varghese N."/>
            <person name="Submissions S."/>
        </authorList>
    </citation>
    <scope>NUCLEOTIDE SEQUENCE [LARGE SCALE GENOMIC DNA]</scope>
    <source>
        <strain evidence="9">DSM 22212</strain>
    </source>
</reference>
<dbReference type="RefSeq" id="WP_072715960.1">
    <property type="nucleotide sequence ID" value="NZ_FRAU01000007.1"/>
</dbReference>
<dbReference type="FunFam" id="1.20.272.10:FF:000001">
    <property type="entry name" value="Putative AAA family ATPase"/>
    <property type="match status" value="1"/>
</dbReference>
<dbReference type="GO" id="GO:0016887">
    <property type="term" value="F:ATP hydrolysis activity"/>
    <property type="evidence" value="ECO:0007669"/>
    <property type="project" value="InterPro"/>
</dbReference>
<evidence type="ECO:0000259" key="7">
    <source>
        <dbReference type="SMART" id="SM00382"/>
    </source>
</evidence>
<dbReference type="Pfam" id="PF16193">
    <property type="entry name" value="AAA_assoc_2"/>
    <property type="match status" value="1"/>
</dbReference>
<comment type="function">
    <text evidence="1">DNA-dependent ATPase that plays important roles in cellular responses to stalled DNA replication processes.</text>
</comment>
<dbReference type="Gene3D" id="3.40.50.300">
    <property type="entry name" value="P-loop containing nucleotide triphosphate hydrolases"/>
    <property type="match status" value="1"/>
</dbReference>
<evidence type="ECO:0000313" key="9">
    <source>
        <dbReference type="Proteomes" id="UP000185812"/>
    </source>
</evidence>
<keyword evidence="5" id="KW-0547">Nucleotide-binding</keyword>
<dbReference type="FunFam" id="3.40.50.300:FF:000137">
    <property type="entry name" value="Replication-associated recombination protein A"/>
    <property type="match status" value="1"/>
</dbReference>
<dbReference type="GO" id="GO:0005524">
    <property type="term" value="F:ATP binding"/>
    <property type="evidence" value="ECO:0007669"/>
    <property type="project" value="UniProtKB-KW"/>
</dbReference>
<dbReference type="CDD" id="cd00009">
    <property type="entry name" value="AAA"/>
    <property type="match status" value="1"/>
</dbReference>
<dbReference type="InterPro" id="IPR003959">
    <property type="entry name" value="ATPase_AAA_core"/>
</dbReference>
<dbReference type="SUPFAM" id="SSF52540">
    <property type="entry name" value="P-loop containing nucleoside triphosphate hydrolases"/>
    <property type="match status" value="1"/>
</dbReference>
<dbReference type="Gene3D" id="1.10.3710.10">
    <property type="entry name" value="DNA polymerase III clamp loader subunits, C-terminal domain"/>
    <property type="match status" value="1"/>
</dbReference>
<dbReference type="InterPro" id="IPR032423">
    <property type="entry name" value="AAA_assoc_2"/>
</dbReference>
<dbReference type="InterPro" id="IPR027417">
    <property type="entry name" value="P-loop_NTPase"/>
</dbReference>
<dbReference type="InterPro" id="IPR021886">
    <property type="entry name" value="MgsA_C"/>
</dbReference>
<dbReference type="InterPro" id="IPR008921">
    <property type="entry name" value="DNA_pol3_clamp-load_cplx_C"/>
</dbReference>
<dbReference type="Gene3D" id="1.20.272.10">
    <property type="match status" value="1"/>
</dbReference>
<protein>
    <recommendedName>
        <fullName evidence="3">Replication-associated recombination protein A</fullName>
    </recommendedName>
</protein>
<gene>
    <name evidence="8" type="ORF">SAMN04488087_2135</name>
</gene>
<evidence type="ECO:0000256" key="2">
    <source>
        <dbReference type="ARBA" id="ARBA00008959"/>
    </source>
</evidence>
<dbReference type="GO" id="GO:0003677">
    <property type="term" value="F:DNA binding"/>
    <property type="evidence" value="ECO:0007669"/>
    <property type="project" value="InterPro"/>
</dbReference>
<sequence>MADLFQQAAEQFLASQAPLAERMRPRTLDEFVGQEHILGPGKLLRRAIEADRLSSLIFYGPPGTGKTTLARIIARTTQAHFTALNAVLAGVRDIRSAIEAAQERLRLHQQRTILFIDEVHRFNKAQQDALLPHVESGTVIFIGATTENPYFEVIKPLVSRSRVFELKPLTPEHLRRIAEQALTDPERGYGGRNVILDPEALNHLINVANGDARSLLNALELAVETTPPDANGRIHITLQVAEDSIQRRAVLYDKEGEAHFDTISAFIKSLRGSDPDAALYWLARMIYAGEDPRFILRRMLIFAAEDIGLADPQALQVAAAAAQAFEYVGMPEGQFLLAECCLYLATAPKSNSTMAYFNALSYVEREQSGEVPSHLKDASRDRQGLGHGQGYRYPHAYREHYVPQQYLPDHMQGIYFYEPSNQGYERVIAQRLASWRQRDLAENLKKRLQRYLPDDNNP</sequence>
<dbReference type="Pfam" id="PF00004">
    <property type="entry name" value="AAA"/>
    <property type="match status" value="1"/>
</dbReference>
<dbReference type="GO" id="GO:0017116">
    <property type="term" value="F:single-stranded DNA helicase activity"/>
    <property type="evidence" value="ECO:0007669"/>
    <property type="project" value="TreeGrafter"/>
</dbReference>